<evidence type="ECO:0000313" key="3">
    <source>
        <dbReference type="Proteomes" id="UP000095192"/>
    </source>
</evidence>
<name>A0A1D3CSE8_9EIME</name>
<comment type="caution">
    <text evidence="2">The sequence shown here is derived from an EMBL/GenBank/DDBJ whole genome shotgun (WGS) entry which is preliminary data.</text>
</comment>
<proteinExistence type="predicted"/>
<dbReference type="VEuPathDB" id="ToxoDB:cyc_08759"/>
<reference evidence="2 3" key="1">
    <citation type="journal article" date="2016" name="BMC Genomics">
        <title>Comparative genomics reveals Cyclospora cayetanensis possesses coccidia-like metabolism and invasion components but unique surface antigens.</title>
        <authorList>
            <person name="Liu S."/>
            <person name="Wang L."/>
            <person name="Zheng H."/>
            <person name="Xu Z."/>
            <person name="Roellig D.M."/>
            <person name="Li N."/>
            <person name="Frace M.A."/>
            <person name="Tang K."/>
            <person name="Arrowood M.J."/>
            <person name="Moss D.M."/>
            <person name="Zhang L."/>
            <person name="Feng Y."/>
            <person name="Xiao L."/>
        </authorList>
    </citation>
    <scope>NUCLEOTIDE SEQUENCE [LARGE SCALE GENOMIC DNA]</scope>
    <source>
        <strain evidence="2 3">CHN_HEN01</strain>
    </source>
</reference>
<protein>
    <submittedName>
        <fullName evidence="2">Uncharacterized protein</fullName>
    </submittedName>
</protein>
<keyword evidence="3" id="KW-1185">Reference proteome</keyword>
<organism evidence="2 3">
    <name type="scientific">Cyclospora cayetanensis</name>
    <dbReference type="NCBI Taxonomy" id="88456"/>
    <lineage>
        <taxon>Eukaryota</taxon>
        <taxon>Sar</taxon>
        <taxon>Alveolata</taxon>
        <taxon>Apicomplexa</taxon>
        <taxon>Conoidasida</taxon>
        <taxon>Coccidia</taxon>
        <taxon>Eucoccidiorida</taxon>
        <taxon>Eimeriorina</taxon>
        <taxon>Eimeriidae</taxon>
        <taxon>Cyclospora</taxon>
    </lineage>
</organism>
<gene>
    <name evidence="2" type="ORF">cyc_08759</name>
</gene>
<feature type="region of interest" description="Disordered" evidence="1">
    <location>
        <begin position="142"/>
        <end position="168"/>
    </location>
</feature>
<accession>A0A1D3CSE8</accession>
<dbReference type="AlphaFoldDB" id="A0A1D3CSE8"/>
<dbReference type="Proteomes" id="UP000095192">
    <property type="component" value="Unassembled WGS sequence"/>
</dbReference>
<evidence type="ECO:0000313" key="2">
    <source>
        <dbReference type="EMBL" id="OEH74127.1"/>
    </source>
</evidence>
<dbReference type="EMBL" id="JROU02002118">
    <property type="protein sequence ID" value="OEH74127.1"/>
    <property type="molecule type" value="Genomic_DNA"/>
</dbReference>
<dbReference type="VEuPathDB" id="ToxoDB:LOC34624390"/>
<sequence>MTPSDETLASFSATVDTKARRAVQSVGILQQFGGEEAAAEGLKSVGVSSEELSQQVSAPGRASLSVCTYASSTSDRSSLSSSVPFSPRNNFNFSSARQQPHQLLPLLSLEDENLLEGSIAYEAARQTLKRAAAAACCEGVSSPAARQQRREARSPAFAAAAGSGGSSRNVLSVASFSTGE</sequence>
<evidence type="ECO:0000256" key="1">
    <source>
        <dbReference type="SAM" id="MobiDB-lite"/>
    </source>
</evidence>
<dbReference type="InParanoid" id="A0A1D3CSE8"/>